<evidence type="ECO:0000256" key="4">
    <source>
        <dbReference type="ARBA" id="ARBA00038458"/>
    </source>
</evidence>
<evidence type="ECO:0000256" key="1">
    <source>
        <dbReference type="ARBA" id="ARBA00022603"/>
    </source>
</evidence>
<dbReference type="InterPro" id="IPR029063">
    <property type="entry name" value="SAM-dependent_MTases_sf"/>
</dbReference>
<keyword evidence="3" id="KW-0949">S-adenosyl-L-methionine</keyword>
<comment type="caution">
    <text evidence="7">The sequence shown here is derived from an EMBL/GenBank/DDBJ whole genome shotgun (WGS) entry which is preliminary data.</text>
</comment>
<dbReference type="EMBL" id="BTGD01000025">
    <property type="protein sequence ID" value="GMM59139.1"/>
    <property type="molecule type" value="Genomic_DNA"/>
</dbReference>
<feature type="compositionally biased region" description="Acidic residues" evidence="6">
    <location>
        <begin position="47"/>
        <end position="56"/>
    </location>
</feature>
<gene>
    <name evidence="7" type="ORF">DAKH74_057560</name>
</gene>
<dbReference type="PANTHER" id="PTHR14614">
    <property type="entry name" value="HEPATOCELLULAR CARCINOMA-ASSOCIATED ANTIGEN"/>
    <property type="match status" value="1"/>
</dbReference>
<keyword evidence="8" id="KW-1185">Reference proteome</keyword>
<feature type="compositionally biased region" description="Basic residues" evidence="6">
    <location>
        <begin position="61"/>
        <end position="71"/>
    </location>
</feature>
<organism evidence="7 8">
    <name type="scientific">Maudiozyma humilis</name>
    <name type="common">Sour dough yeast</name>
    <name type="synonym">Kazachstania humilis</name>
    <dbReference type="NCBI Taxonomy" id="51915"/>
    <lineage>
        <taxon>Eukaryota</taxon>
        <taxon>Fungi</taxon>
        <taxon>Dikarya</taxon>
        <taxon>Ascomycota</taxon>
        <taxon>Saccharomycotina</taxon>
        <taxon>Saccharomycetes</taxon>
        <taxon>Saccharomycetales</taxon>
        <taxon>Saccharomycetaceae</taxon>
        <taxon>Maudiozyma</taxon>
    </lineage>
</organism>
<keyword evidence="2" id="KW-0808">Transferase</keyword>
<dbReference type="AlphaFoldDB" id="A0AAV5S5J6"/>
<reference evidence="7 8" key="1">
    <citation type="journal article" date="2023" name="Elife">
        <title>Identification of key yeast species and microbe-microbe interactions impacting larval growth of Drosophila in the wild.</title>
        <authorList>
            <person name="Mure A."/>
            <person name="Sugiura Y."/>
            <person name="Maeda R."/>
            <person name="Honda K."/>
            <person name="Sakurai N."/>
            <person name="Takahashi Y."/>
            <person name="Watada M."/>
            <person name="Katoh T."/>
            <person name="Gotoh A."/>
            <person name="Gotoh Y."/>
            <person name="Taniguchi I."/>
            <person name="Nakamura K."/>
            <person name="Hayashi T."/>
            <person name="Katayama T."/>
            <person name="Uemura T."/>
            <person name="Hattori Y."/>
        </authorList>
    </citation>
    <scope>NUCLEOTIDE SEQUENCE [LARGE SCALE GENOMIC DNA]</scope>
    <source>
        <strain evidence="7 8">KH-74</strain>
    </source>
</reference>
<dbReference type="Proteomes" id="UP001377567">
    <property type="component" value="Unassembled WGS sequence"/>
</dbReference>
<feature type="compositionally biased region" description="Basic and acidic residues" evidence="6">
    <location>
        <begin position="72"/>
        <end position="83"/>
    </location>
</feature>
<dbReference type="InterPro" id="IPR019410">
    <property type="entry name" value="Methyltransf_16"/>
</dbReference>
<evidence type="ECO:0000256" key="6">
    <source>
        <dbReference type="SAM" id="MobiDB-lite"/>
    </source>
</evidence>
<dbReference type="GO" id="GO:0032259">
    <property type="term" value="P:methylation"/>
    <property type="evidence" value="ECO:0007669"/>
    <property type="project" value="UniProtKB-KW"/>
</dbReference>
<evidence type="ECO:0000313" key="8">
    <source>
        <dbReference type="Proteomes" id="UP001377567"/>
    </source>
</evidence>
<accession>A0AAV5S5J6</accession>
<dbReference type="GO" id="GO:0008757">
    <property type="term" value="F:S-adenosylmethionine-dependent methyltransferase activity"/>
    <property type="evidence" value="ECO:0007669"/>
    <property type="project" value="UniProtKB-ARBA"/>
</dbReference>
<evidence type="ECO:0000256" key="5">
    <source>
        <dbReference type="ARBA" id="ARBA00039932"/>
    </source>
</evidence>
<proteinExistence type="inferred from homology"/>
<comment type="similarity">
    <text evidence="4">Belongs to the class I-like SAM-binding methyltransferase superfamily. RKM5 family.</text>
</comment>
<dbReference type="PANTHER" id="PTHR14614:SF109">
    <property type="entry name" value="RIBOSOMAL LYSINE N-METHYLTRANSFERASE 5"/>
    <property type="match status" value="1"/>
</dbReference>
<dbReference type="GO" id="GO:0005829">
    <property type="term" value="C:cytosol"/>
    <property type="evidence" value="ECO:0007669"/>
    <property type="project" value="TreeGrafter"/>
</dbReference>
<evidence type="ECO:0000256" key="3">
    <source>
        <dbReference type="ARBA" id="ARBA00022691"/>
    </source>
</evidence>
<protein>
    <recommendedName>
        <fullName evidence="5">Ribosomal lysine N-methyltransferase 5</fullName>
    </recommendedName>
</protein>
<sequence>MAFQLVRLDDDSLYEHIFERYVELERHTATLKQDLGIQQRDASTLEIDIEPPEPSDEVVRMKKSGRRRRKGDRAAEDEGPRTYDERYSVVVEQSLSDLNSSVSNNNSTTGYVLWSSTPFFLRWLLYSAEAQPFRNGNVAVEVEGASEDTIIVPGMYTGAQGDVGILELGTGISPLLASVLCNHVSGYVCTDQRGILNKLKQNLRENVSQITRRRCVSASLDIENESEGTISEELEEPSRTRRKLTVRLEVQELDWEKFSADVPHPYLDQLATECETVYILAMDVIYNEYLIGPFLRTLSALRDLFGKKQTRVRCLVGVHLRSQDIATRFLEQAVVEYELPVHSIRGAAVDQSRYALYLVN</sequence>
<evidence type="ECO:0000313" key="7">
    <source>
        <dbReference type="EMBL" id="GMM59139.1"/>
    </source>
</evidence>
<evidence type="ECO:0000256" key="2">
    <source>
        <dbReference type="ARBA" id="ARBA00022679"/>
    </source>
</evidence>
<dbReference type="Gene3D" id="3.40.50.150">
    <property type="entry name" value="Vaccinia Virus protein VP39"/>
    <property type="match status" value="1"/>
</dbReference>
<keyword evidence="1 7" id="KW-0489">Methyltransferase</keyword>
<name>A0AAV5S5J6_MAUHU</name>
<dbReference type="GO" id="GO:0032991">
    <property type="term" value="C:protein-containing complex"/>
    <property type="evidence" value="ECO:0007669"/>
    <property type="project" value="TreeGrafter"/>
</dbReference>
<feature type="region of interest" description="Disordered" evidence="6">
    <location>
        <begin position="47"/>
        <end position="83"/>
    </location>
</feature>